<organism evidence="2 3">
    <name type="scientific">Brettanomyces naardenensis</name>
    <name type="common">Yeast</name>
    <dbReference type="NCBI Taxonomy" id="13370"/>
    <lineage>
        <taxon>Eukaryota</taxon>
        <taxon>Fungi</taxon>
        <taxon>Dikarya</taxon>
        <taxon>Ascomycota</taxon>
        <taxon>Saccharomycotina</taxon>
        <taxon>Pichiomycetes</taxon>
        <taxon>Pichiales</taxon>
        <taxon>Pichiaceae</taxon>
        <taxon>Brettanomyces</taxon>
    </lineage>
</organism>
<dbReference type="Proteomes" id="UP000290900">
    <property type="component" value="Unassembled WGS sequence"/>
</dbReference>
<feature type="region of interest" description="Disordered" evidence="1">
    <location>
        <begin position="141"/>
        <end position="179"/>
    </location>
</feature>
<dbReference type="STRING" id="13370.A0A448YKT0"/>
<name>A0A448YKT0_BRENA</name>
<dbReference type="AlphaFoldDB" id="A0A448YKT0"/>
<dbReference type="CDD" id="cd22952">
    <property type="entry name" value="ART10-like"/>
    <property type="match status" value="1"/>
</dbReference>
<gene>
    <name evidence="2" type="ORF">BRENAR_LOCUS2186</name>
</gene>
<evidence type="ECO:0000313" key="2">
    <source>
        <dbReference type="EMBL" id="VEU21453.1"/>
    </source>
</evidence>
<accession>A0A448YKT0</accession>
<feature type="region of interest" description="Disordered" evidence="1">
    <location>
        <begin position="385"/>
        <end position="417"/>
    </location>
</feature>
<dbReference type="InParanoid" id="A0A448YKT0"/>
<keyword evidence="3" id="KW-1185">Reference proteome</keyword>
<feature type="compositionally biased region" description="Basic and acidic residues" evidence="1">
    <location>
        <begin position="385"/>
        <end position="394"/>
    </location>
</feature>
<sequence length="444" mass="51065">MPDKLPLDRPAEKRQYHIHVEKKLPPSFSELGNMALIRYFIKATAVRVNRLKTAEMTAYEPIIFLPIDNYDLLMTDDKQAYTRREFVMKDKYPEIVGVYEQKARSPKPQQRHVPSPREGTTDRPSALIKAYSSEFLKSFFTTPGSRQPQQPKDPSVPKTSSYDSAISRHEDISSSDLSPSKLHVKPTTLRVVFEMRLRYPAFLIPSRLPNYQLYLLTRAPPEEFQLFNGQSSGLGFIYLRYLKMELVSITDCYVSSYKERVTKKKTIFEEDSLCYLLDLAYARRSKPYKAIGKKMYEITIPKKLYREAVIPDSVPPSFRTCNMERRYKLIVSAGFSDREEAKKGAIVTLETNVQVMSGIEPVMKDPDVGAYASRTELDRAMREAEFNTQRRESSAETTTTVEDGANGTVPMADDGLPTYDEVVKESTRRRVFAQDDFYYININD</sequence>
<feature type="region of interest" description="Disordered" evidence="1">
    <location>
        <begin position="99"/>
        <end position="124"/>
    </location>
</feature>
<dbReference type="EMBL" id="CAACVR010000012">
    <property type="protein sequence ID" value="VEU21453.1"/>
    <property type="molecule type" value="Genomic_DNA"/>
</dbReference>
<evidence type="ECO:0000313" key="3">
    <source>
        <dbReference type="Proteomes" id="UP000290900"/>
    </source>
</evidence>
<proteinExistence type="predicted"/>
<dbReference type="OrthoDB" id="3365616at2759"/>
<reference evidence="2 3" key="1">
    <citation type="submission" date="2018-12" db="EMBL/GenBank/DDBJ databases">
        <authorList>
            <person name="Tiukova I."/>
            <person name="Dainat J."/>
        </authorList>
    </citation>
    <scope>NUCLEOTIDE SEQUENCE [LARGE SCALE GENOMIC DNA]</scope>
</reference>
<evidence type="ECO:0000256" key="1">
    <source>
        <dbReference type="SAM" id="MobiDB-lite"/>
    </source>
</evidence>
<protein>
    <submittedName>
        <fullName evidence="2">DEKNAAC102650</fullName>
    </submittedName>
</protein>
<feature type="compositionally biased region" description="Polar residues" evidence="1">
    <location>
        <begin position="141"/>
        <end position="164"/>
    </location>
</feature>